<dbReference type="EMBL" id="MSDO01000002">
    <property type="protein sequence ID" value="OLO05759.1"/>
    <property type="molecule type" value="Genomic_DNA"/>
</dbReference>
<comment type="catalytic activity">
    <reaction evidence="12 13">
        <text>a quinone + NADH + 5 H(+)(in) = a quinol + NAD(+) + 4 H(+)(out)</text>
        <dbReference type="Rhea" id="RHEA:57888"/>
        <dbReference type="ChEBI" id="CHEBI:15378"/>
        <dbReference type="ChEBI" id="CHEBI:24646"/>
        <dbReference type="ChEBI" id="CHEBI:57540"/>
        <dbReference type="ChEBI" id="CHEBI:57945"/>
        <dbReference type="ChEBI" id="CHEBI:132124"/>
    </reaction>
</comment>
<feature type="transmembrane region" description="Helical" evidence="13">
    <location>
        <begin position="135"/>
        <end position="156"/>
    </location>
</feature>
<evidence type="ECO:0000256" key="5">
    <source>
        <dbReference type="ARBA" id="ARBA00022692"/>
    </source>
</evidence>
<dbReference type="STRING" id="404433.BTW07_02085"/>
<dbReference type="FunFam" id="1.20.120.1200:FF:000001">
    <property type="entry name" value="NADH-quinone oxidoreductase subunit J"/>
    <property type="match status" value="1"/>
</dbReference>
<comment type="caution">
    <text evidence="15">The sequence shown here is derived from an EMBL/GenBank/DDBJ whole genome shotgun (WGS) entry which is preliminary data.</text>
</comment>
<dbReference type="Pfam" id="PF00499">
    <property type="entry name" value="Oxidored_q3"/>
    <property type="match status" value="1"/>
</dbReference>
<evidence type="ECO:0000256" key="1">
    <source>
        <dbReference type="ARBA" id="ARBA00004651"/>
    </source>
</evidence>
<evidence type="ECO:0000256" key="7">
    <source>
        <dbReference type="ARBA" id="ARBA00022967"/>
    </source>
</evidence>
<keyword evidence="4 13" id="KW-1003">Cell membrane</keyword>
<dbReference type="Gene3D" id="1.20.120.1200">
    <property type="entry name" value="NADH-ubiquinone/plastoquinone oxidoreductase chain 6, subunit NuoJ"/>
    <property type="match status" value="1"/>
</dbReference>
<evidence type="ECO:0000256" key="4">
    <source>
        <dbReference type="ARBA" id="ARBA00022475"/>
    </source>
</evidence>
<dbReference type="EC" id="7.1.1.-" evidence="13"/>
<evidence type="ECO:0000256" key="3">
    <source>
        <dbReference type="ARBA" id="ARBA00019907"/>
    </source>
</evidence>
<keyword evidence="10 13" id="KW-0472">Membrane</keyword>
<comment type="subcellular location">
    <subcellularLocation>
        <location evidence="1 13">Cell membrane</location>
        <topology evidence="1 13">Multi-pass membrane protein</topology>
    </subcellularLocation>
</comment>
<feature type="transmembrane region" description="Helical" evidence="13">
    <location>
        <begin position="56"/>
        <end position="74"/>
    </location>
</feature>
<evidence type="ECO:0000313" key="16">
    <source>
        <dbReference type="Proteomes" id="UP000186878"/>
    </source>
</evidence>
<dbReference type="NCBIfam" id="NF005162">
    <property type="entry name" value="PRK06638.1-1"/>
    <property type="match status" value="1"/>
</dbReference>
<keyword evidence="8 13" id="KW-1133">Transmembrane helix</keyword>
<keyword evidence="9 13" id="KW-0520">NAD</keyword>
<organism evidence="15 16">
    <name type="scientific">Salinicola socius</name>
    <dbReference type="NCBI Taxonomy" id="404433"/>
    <lineage>
        <taxon>Bacteria</taxon>
        <taxon>Pseudomonadati</taxon>
        <taxon>Pseudomonadota</taxon>
        <taxon>Gammaproteobacteria</taxon>
        <taxon>Oceanospirillales</taxon>
        <taxon>Halomonadaceae</taxon>
        <taxon>Salinicola</taxon>
    </lineage>
</organism>
<keyword evidence="6 13" id="KW-0874">Quinone</keyword>
<evidence type="ECO:0000256" key="9">
    <source>
        <dbReference type="ARBA" id="ARBA00023027"/>
    </source>
</evidence>
<gene>
    <name evidence="15" type="ORF">BTW07_02085</name>
</gene>
<evidence type="ECO:0000256" key="2">
    <source>
        <dbReference type="ARBA" id="ARBA00005698"/>
    </source>
</evidence>
<comment type="subunit">
    <text evidence="11">Composed of 13 different subunits. Subunits NuoA, H, J, K, L, M, N constitute the membrane sector of the complex.</text>
</comment>
<evidence type="ECO:0000256" key="6">
    <source>
        <dbReference type="ARBA" id="ARBA00022719"/>
    </source>
</evidence>
<evidence type="ECO:0000256" key="8">
    <source>
        <dbReference type="ARBA" id="ARBA00022989"/>
    </source>
</evidence>
<protein>
    <recommendedName>
        <fullName evidence="3 13">NADH-quinone oxidoreductase subunit J</fullName>
        <ecNumber evidence="13">7.1.1.-</ecNumber>
    </recommendedName>
</protein>
<dbReference type="GO" id="GO:0048038">
    <property type="term" value="F:quinone binding"/>
    <property type="evidence" value="ECO:0007669"/>
    <property type="project" value="UniProtKB-UniRule"/>
</dbReference>
<dbReference type="InterPro" id="IPR001457">
    <property type="entry name" value="NADH_UbQ/plastoQ_OxRdtase_su6"/>
</dbReference>
<dbReference type="PANTHER" id="PTHR33269">
    <property type="entry name" value="NADH-UBIQUINONE OXIDOREDUCTASE CHAIN 6"/>
    <property type="match status" value="1"/>
</dbReference>
<keyword evidence="7" id="KW-1278">Translocase</keyword>
<evidence type="ECO:0000256" key="12">
    <source>
        <dbReference type="ARBA" id="ARBA00047712"/>
    </source>
</evidence>
<sequence>MQIAFYLSGLVAILATLRVVTGTHPVHALLYLIVSLIAVAMVFFALGAPFAGALEIIVYAGAIMVLFVFVVMMLNLGESAVEQERAWLQPKAWVGPAVLTAVLLIVMIVTLVSGDYSGTISGETLTAKMVGISLFGPYLVIVELAAMLLLAALVAASHLGRSDAHDEADLARDRQRELSEQAQASARPARETPIDASQDTRSTQEGKA</sequence>
<feature type="transmembrane region" description="Helical" evidence="13">
    <location>
        <begin position="94"/>
        <end position="114"/>
    </location>
</feature>
<dbReference type="Proteomes" id="UP000186878">
    <property type="component" value="Unassembled WGS sequence"/>
</dbReference>
<dbReference type="AlphaFoldDB" id="A0A1Q8SWG1"/>
<feature type="transmembrane region" description="Helical" evidence="13">
    <location>
        <begin position="28"/>
        <end position="49"/>
    </location>
</feature>
<evidence type="ECO:0000313" key="15">
    <source>
        <dbReference type="EMBL" id="OLO05759.1"/>
    </source>
</evidence>
<dbReference type="PANTHER" id="PTHR33269:SF17">
    <property type="entry name" value="NADH-UBIQUINONE OXIDOREDUCTASE CHAIN 6"/>
    <property type="match status" value="1"/>
</dbReference>
<evidence type="ECO:0000256" key="13">
    <source>
        <dbReference type="RuleBase" id="RU004429"/>
    </source>
</evidence>
<dbReference type="OrthoDB" id="9790848at2"/>
<accession>A0A1Q8SWG1</accession>
<keyword evidence="5 13" id="KW-0812">Transmembrane</keyword>
<comment type="similarity">
    <text evidence="2 13">Belongs to the complex I subunit 6 family.</text>
</comment>
<keyword evidence="16" id="KW-1185">Reference proteome</keyword>
<evidence type="ECO:0000256" key="10">
    <source>
        <dbReference type="ARBA" id="ARBA00023136"/>
    </source>
</evidence>
<dbReference type="GO" id="GO:0005886">
    <property type="term" value="C:plasma membrane"/>
    <property type="evidence" value="ECO:0007669"/>
    <property type="project" value="UniProtKB-SubCell"/>
</dbReference>
<name>A0A1Q8SWG1_9GAMM</name>
<comment type="caution">
    <text evidence="13">Lacks conserved residue(s) required for the propagation of feature annotation.</text>
</comment>
<feature type="compositionally biased region" description="Basic and acidic residues" evidence="14">
    <location>
        <begin position="166"/>
        <end position="179"/>
    </location>
</feature>
<dbReference type="GO" id="GO:0008137">
    <property type="term" value="F:NADH dehydrogenase (ubiquinone) activity"/>
    <property type="evidence" value="ECO:0007669"/>
    <property type="project" value="UniProtKB-UniRule"/>
</dbReference>
<reference evidence="15 16" key="1">
    <citation type="submission" date="2016-12" db="EMBL/GenBank/DDBJ databases">
        <title>Draft genome sequences of strains Salinicola socius SMB35, Salinicola sp. MH3R3-1 and Chromohalobacter sp. SMB17 from the Verkhnekamsk potash mining region of Russia.</title>
        <authorList>
            <person name="Mavrodi D.V."/>
            <person name="Olsson B.E."/>
            <person name="Korsakova E.S."/>
            <person name="Pyankova A."/>
            <person name="Mavrodi O.V."/>
            <person name="Plotnikova E.G."/>
        </authorList>
    </citation>
    <scope>NUCLEOTIDE SEQUENCE [LARGE SCALE GENOMIC DNA]</scope>
    <source>
        <strain evidence="15 16">SMB35</strain>
    </source>
</reference>
<feature type="region of interest" description="Disordered" evidence="14">
    <location>
        <begin position="166"/>
        <end position="208"/>
    </location>
</feature>
<evidence type="ECO:0000256" key="11">
    <source>
        <dbReference type="ARBA" id="ARBA00025811"/>
    </source>
</evidence>
<proteinExistence type="inferred from homology"/>
<comment type="function">
    <text evidence="13">NDH-1 shuttles electrons from NADH, via FMN and iron-sulfur (Fe-S) centers, to quinones in the respiratory chain. Couples the redox reaction to proton translocation (for every two electrons transferred, four hydrogen ions are translocated across the cytoplasmic membrane), and thus conserves the redox energy in a proton gradient.</text>
</comment>
<dbReference type="RefSeq" id="WP_075568503.1">
    <property type="nucleotide sequence ID" value="NZ_MSDO01000002.1"/>
</dbReference>
<evidence type="ECO:0000256" key="14">
    <source>
        <dbReference type="SAM" id="MobiDB-lite"/>
    </source>
</evidence>
<dbReference type="InterPro" id="IPR042106">
    <property type="entry name" value="Nuo/plastoQ_OxRdtase_6_NuoJ"/>
</dbReference>